<evidence type="ECO:0000313" key="16">
    <source>
        <dbReference type="EMBL" id="OYV72181.1"/>
    </source>
</evidence>
<protein>
    <recommendedName>
        <fullName evidence="5">Phosphoserine aminotransferase</fullName>
        <ecNumber evidence="4">2.6.1.52</ecNumber>
    </recommendedName>
    <alternativeName>
        <fullName evidence="12">Phosphohydroxythreonine aminotransferase</fullName>
    </alternativeName>
</protein>
<evidence type="ECO:0000256" key="12">
    <source>
        <dbReference type="ARBA" id="ARBA00031421"/>
    </source>
</evidence>
<evidence type="ECO:0000313" key="17">
    <source>
        <dbReference type="Proteomes" id="UP000216779"/>
    </source>
</evidence>
<dbReference type="Gene3D" id="3.40.640.10">
    <property type="entry name" value="Type I PLP-dependent aspartate aminotransferase-like (Major domain)"/>
    <property type="match status" value="1"/>
</dbReference>
<gene>
    <name evidence="16" type="ORF">B7Z70_15310</name>
</gene>
<keyword evidence="6 16" id="KW-0032">Aminotransferase</keyword>
<dbReference type="InterPro" id="IPR015422">
    <property type="entry name" value="PyrdxlP-dep_Trfase_small"/>
</dbReference>
<comment type="catalytic activity">
    <reaction evidence="13">
        <text>4-(phosphooxy)-L-threonine + 2-oxoglutarate = (R)-3-hydroxy-2-oxo-4-phosphooxybutanoate + L-glutamate</text>
        <dbReference type="Rhea" id="RHEA:16573"/>
        <dbReference type="ChEBI" id="CHEBI:16810"/>
        <dbReference type="ChEBI" id="CHEBI:29985"/>
        <dbReference type="ChEBI" id="CHEBI:58452"/>
        <dbReference type="ChEBI" id="CHEBI:58538"/>
        <dbReference type="EC" id="2.6.1.52"/>
    </reaction>
</comment>
<accession>A0A257SIC5</accession>
<keyword evidence="9" id="KW-0663">Pyridoxal phosphate</keyword>
<dbReference type="GO" id="GO:0006564">
    <property type="term" value="P:L-serine biosynthetic process"/>
    <property type="evidence" value="ECO:0007669"/>
    <property type="project" value="UniProtKB-KW"/>
</dbReference>
<evidence type="ECO:0000256" key="2">
    <source>
        <dbReference type="ARBA" id="ARBA00005099"/>
    </source>
</evidence>
<dbReference type="InterPro" id="IPR015424">
    <property type="entry name" value="PyrdxlP-dep_Trfase"/>
</dbReference>
<dbReference type="PANTHER" id="PTHR43247:SF1">
    <property type="entry name" value="PHOSPHOSERINE AMINOTRANSFERASE"/>
    <property type="match status" value="1"/>
</dbReference>
<keyword evidence="11" id="KW-0718">Serine biosynthesis</keyword>
<dbReference type="EC" id="2.6.1.52" evidence="4"/>
<evidence type="ECO:0000256" key="1">
    <source>
        <dbReference type="ARBA" id="ARBA00001933"/>
    </source>
</evidence>
<dbReference type="EMBL" id="NCBC01000907">
    <property type="protein sequence ID" value="OYV72181.1"/>
    <property type="molecule type" value="Genomic_DNA"/>
</dbReference>
<evidence type="ECO:0000259" key="15">
    <source>
        <dbReference type="Pfam" id="PF00266"/>
    </source>
</evidence>
<comment type="cofactor">
    <cofactor evidence="1">
        <name>pyridoxal 5'-phosphate</name>
        <dbReference type="ChEBI" id="CHEBI:597326"/>
    </cofactor>
</comment>
<evidence type="ECO:0000256" key="11">
    <source>
        <dbReference type="ARBA" id="ARBA00023299"/>
    </source>
</evidence>
<dbReference type="GO" id="GO:0004648">
    <property type="term" value="F:O-phospho-L-serine:2-oxoglutarate aminotransferase activity"/>
    <property type="evidence" value="ECO:0007669"/>
    <property type="project" value="UniProtKB-EC"/>
</dbReference>
<dbReference type="GO" id="GO:0030170">
    <property type="term" value="F:pyridoxal phosphate binding"/>
    <property type="evidence" value="ECO:0007669"/>
    <property type="project" value="TreeGrafter"/>
</dbReference>
<organism evidence="16 17">
    <name type="scientific">Acidithiobacillus ferrivorans</name>
    <dbReference type="NCBI Taxonomy" id="160808"/>
    <lineage>
        <taxon>Bacteria</taxon>
        <taxon>Pseudomonadati</taxon>
        <taxon>Pseudomonadota</taxon>
        <taxon>Acidithiobacillia</taxon>
        <taxon>Acidithiobacillales</taxon>
        <taxon>Acidithiobacillaceae</taxon>
        <taxon>Acidithiobacillus</taxon>
    </lineage>
</organism>
<dbReference type="PANTHER" id="PTHR43247">
    <property type="entry name" value="PHOSPHOSERINE AMINOTRANSFERASE"/>
    <property type="match status" value="1"/>
</dbReference>
<proteinExistence type="inferred from homology"/>
<dbReference type="InterPro" id="IPR000192">
    <property type="entry name" value="Aminotrans_V_dom"/>
</dbReference>
<evidence type="ECO:0000256" key="7">
    <source>
        <dbReference type="ARBA" id="ARBA00022605"/>
    </source>
</evidence>
<dbReference type="FunFam" id="3.90.1150.10:FF:000006">
    <property type="entry name" value="Phosphoserine aminotransferase"/>
    <property type="match status" value="1"/>
</dbReference>
<evidence type="ECO:0000256" key="5">
    <source>
        <dbReference type="ARBA" id="ARBA00021164"/>
    </source>
</evidence>
<sequence length="158" mass="17464">TLVIDREDLIDNAPAGKATMLDYAVHTKEGSKQNTPPTFAIYVAGLVFKWLKQLGGLDAMAEVNARKAALLYAAIDNSGGFYNNAIEHRNRSQMNVPFTLHDEVLDAIFLKEADEQGLLQLKGHRLLGGMRASIYNAMPEAGVRALVDFMRDFARRQG</sequence>
<name>A0A257SIC5_9PROT</name>
<keyword evidence="7" id="KW-0028">Amino-acid biosynthesis</keyword>
<comment type="caution">
    <text evidence="16">The sequence shown here is derived from an EMBL/GenBank/DDBJ whole genome shotgun (WGS) entry which is preliminary data.</text>
</comment>
<dbReference type="Pfam" id="PF00266">
    <property type="entry name" value="Aminotran_5"/>
    <property type="match status" value="1"/>
</dbReference>
<dbReference type="GO" id="GO:0008615">
    <property type="term" value="P:pyridoxine biosynthetic process"/>
    <property type="evidence" value="ECO:0007669"/>
    <property type="project" value="UniProtKB-KW"/>
</dbReference>
<evidence type="ECO:0000256" key="13">
    <source>
        <dbReference type="ARBA" id="ARBA00047630"/>
    </source>
</evidence>
<keyword evidence="10" id="KW-0664">Pyridoxine biosynthesis</keyword>
<comment type="pathway">
    <text evidence="2">Amino-acid biosynthesis; L-serine biosynthesis; L-serine from 3-phospho-D-glycerate: step 2/3.</text>
</comment>
<evidence type="ECO:0000256" key="6">
    <source>
        <dbReference type="ARBA" id="ARBA00022576"/>
    </source>
</evidence>
<dbReference type="GO" id="GO:0005737">
    <property type="term" value="C:cytoplasm"/>
    <property type="evidence" value="ECO:0007669"/>
    <property type="project" value="TreeGrafter"/>
</dbReference>
<feature type="domain" description="Aminotransferase class V" evidence="15">
    <location>
        <begin position="21"/>
        <end position="146"/>
    </location>
</feature>
<evidence type="ECO:0000256" key="8">
    <source>
        <dbReference type="ARBA" id="ARBA00022679"/>
    </source>
</evidence>
<evidence type="ECO:0000256" key="4">
    <source>
        <dbReference type="ARBA" id="ARBA00013030"/>
    </source>
</evidence>
<keyword evidence="8 16" id="KW-0808">Transferase</keyword>
<dbReference type="InterPro" id="IPR022278">
    <property type="entry name" value="Pser_aminoTfrase"/>
</dbReference>
<evidence type="ECO:0000256" key="10">
    <source>
        <dbReference type="ARBA" id="ARBA00023096"/>
    </source>
</evidence>
<dbReference type="Gene3D" id="3.90.1150.10">
    <property type="entry name" value="Aspartate Aminotransferase, domain 1"/>
    <property type="match status" value="1"/>
</dbReference>
<dbReference type="InterPro" id="IPR015421">
    <property type="entry name" value="PyrdxlP-dep_Trfase_major"/>
</dbReference>
<dbReference type="AlphaFoldDB" id="A0A257SIC5"/>
<evidence type="ECO:0000256" key="14">
    <source>
        <dbReference type="ARBA" id="ARBA00049007"/>
    </source>
</evidence>
<dbReference type="Proteomes" id="UP000216779">
    <property type="component" value="Unassembled WGS sequence"/>
</dbReference>
<comment type="similarity">
    <text evidence="3">Belongs to the class-V pyridoxal-phosphate-dependent aminotransferase family. SerC subfamily.</text>
</comment>
<feature type="non-terminal residue" evidence="16">
    <location>
        <position position="1"/>
    </location>
</feature>
<dbReference type="SUPFAM" id="SSF53383">
    <property type="entry name" value="PLP-dependent transferases"/>
    <property type="match status" value="1"/>
</dbReference>
<reference evidence="16 17" key="1">
    <citation type="submission" date="2017-03" db="EMBL/GenBank/DDBJ databases">
        <title>Lifting the veil on microbial sulfur biogeochemistry in mining wastewaters.</title>
        <authorList>
            <person name="Kantor R.S."/>
            <person name="Colenbrander Nelson T."/>
            <person name="Marshall S."/>
            <person name="Bennett D."/>
            <person name="Apte S."/>
            <person name="Camacho D."/>
            <person name="Thomas B.C."/>
            <person name="Warren L.A."/>
            <person name="Banfield J.F."/>
        </authorList>
    </citation>
    <scope>NUCLEOTIDE SEQUENCE [LARGE SCALE GENOMIC DNA]</scope>
    <source>
        <strain evidence="16">21-59-9</strain>
    </source>
</reference>
<dbReference type="UniPathway" id="UPA00135">
    <property type="reaction ID" value="UER00197"/>
</dbReference>
<evidence type="ECO:0000256" key="3">
    <source>
        <dbReference type="ARBA" id="ARBA00006904"/>
    </source>
</evidence>
<evidence type="ECO:0000256" key="9">
    <source>
        <dbReference type="ARBA" id="ARBA00022898"/>
    </source>
</evidence>
<comment type="catalytic activity">
    <reaction evidence="14">
        <text>O-phospho-L-serine + 2-oxoglutarate = 3-phosphooxypyruvate + L-glutamate</text>
        <dbReference type="Rhea" id="RHEA:14329"/>
        <dbReference type="ChEBI" id="CHEBI:16810"/>
        <dbReference type="ChEBI" id="CHEBI:18110"/>
        <dbReference type="ChEBI" id="CHEBI:29985"/>
        <dbReference type="ChEBI" id="CHEBI:57524"/>
        <dbReference type="EC" id="2.6.1.52"/>
    </reaction>
</comment>